<organism evidence="1 2">
    <name type="scientific">Streptomyces rapamycinicus (strain ATCC 29253 / DSM 41530 / NRRL 5491 / AYB-994)</name>
    <name type="common">Streptomyces hygroscopicus (strain ATCC 29253)</name>
    <dbReference type="NCBI Taxonomy" id="1343740"/>
    <lineage>
        <taxon>Bacteria</taxon>
        <taxon>Bacillati</taxon>
        <taxon>Actinomycetota</taxon>
        <taxon>Actinomycetes</taxon>
        <taxon>Kitasatosporales</taxon>
        <taxon>Streptomycetaceae</taxon>
        <taxon>Streptomyces</taxon>
        <taxon>Streptomyces violaceusniger group</taxon>
    </lineage>
</organism>
<dbReference type="Pfam" id="PF13379">
    <property type="entry name" value="NMT1_2"/>
    <property type="match status" value="1"/>
</dbReference>
<reference evidence="1 2" key="1">
    <citation type="journal article" date="2018" name="J. Biol. Chem.">
        <title>Discovery of the actinoplanic acid pathway in Streptomyces rapamycinicus reveals a genetically conserved synergism with rapamycin.</title>
        <authorList>
            <person name="Mrak P."/>
            <person name="Krastel P."/>
            <person name="Pivk Lukancic P."/>
            <person name="Tao J."/>
            <person name="Pistorius D."/>
            <person name="Moore C.M."/>
        </authorList>
    </citation>
    <scope>NUCLEOTIDE SEQUENCE [LARGE SCALE GENOMIC DNA]</scope>
    <source>
        <strain evidence="1 2">NRRL 5491</strain>
    </source>
</reference>
<sequence>MFHPSSPASRPGRRRAGRRGVLVSLAVLLIIPLAACAKPEKPSRGGVPSSVTIGYQQSVMYVPLLVMKEKGWLKNQFPKTDMSFTQLASGAAIRDGMLSGDIDIGMIGVGAFNVGRVRGLDWKYMMSNADLDASIMVKDPAITSFEKLAARNPRISTIAPDSPQAFMVKLAAKRKLGDGTALDERFATLDAPSAVQALKAGQIDADTATSPSLYLEEAFGARPVLKSSDVFPAGLLGVGPVARSRFKDRNQVFAKGFVRQLARAVRWVEDHPDEALKLVSDELFGPSANHDLLLRAVRDQPWTVTPHGVGDYSKSSAELGLTEKSAPENQSVYADLLKVAQDEYGKKGTS</sequence>
<proteinExistence type="predicted"/>
<dbReference type="SUPFAM" id="SSF53850">
    <property type="entry name" value="Periplasmic binding protein-like II"/>
    <property type="match status" value="1"/>
</dbReference>
<dbReference type="Proteomes" id="UP000281594">
    <property type="component" value="Unassembled WGS sequence"/>
</dbReference>
<dbReference type="PANTHER" id="PTHR30024">
    <property type="entry name" value="ALIPHATIC SULFONATES-BINDING PROTEIN-RELATED"/>
    <property type="match status" value="1"/>
</dbReference>
<evidence type="ECO:0000313" key="1">
    <source>
        <dbReference type="EMBL" id="RLV72131.1"/>
    </source>
</evidence>
<dbReference type="AlphaFoldDB" id="A0A3L8QXW4"/>
<evidence type="ECO:0008006" key="3">
    <source>
        <dbReference type="Google" id="ProtNLM"/>
    </source>
</evidence>
<gene>
    <name evidence="1" type="ORF">D3C57_146430</name>
</gene>
<protein>
    <recommendedName>
        <fullName evidence="3">SsuA/THI5-like domain-containing protein</fullName>
    </recommendedName>
</protein>
<name>A0A3L8QXW4_STRRN</name>
<dbReference type="STRING" id="1343740.M271_48355"/>
<dbReference type="EMBL" id="QYCY01000004">
    <property type="protein sequence ID" value="RLV72131.1"/>
    <property type="molecule type" value="Genomic_DNA"/>
</dbReference>
<accession>A0A3L8QXW4</accession>
<comment type="caution">
    <text evidence="1">The sequence shown here is derived from an EMBL/GenBank/DDBJ whole genome shotgun (WGS) entry which is preliminary data.</text>
</comment>
<evidence type="ECO:0000313" key="2">
    <source>
        <dbReference type="Proteomes" id="UP000281594"/>
    </source>
</evidence>
<dbReference type="Gene3D" id="3.40.190.10">
    <property type="entry name" value="Periplasmic binding protein-like II"/>
    <property type="match status" value="2"/>
</dbReference>